<gene>
    <name evidence="4" type="ORF">G443_003761</name>
</gene>
<dbReference type="GO" id="GO:0003677">
    <property type="term" value="F:DNA binding"/>
    <property type="evidence" value="ECO:0007669"/>
    <property type="project" value="UniProtKB-KW"/>
</dbReference>
<dbReference type="EMBL" id="AUBJ02000001">
    <property type="protein sequence ID" value="MCP2333491.1"/>
    <property type="molecule type" value="Genomic_DNA"/>
</dbReference>
<dbReference type="InterPro" id="IPR009061">
    <property type="entry name" value="DNA-bd_dom_put_sf"/>
</dbReference>
<organism evidence="4 5">
    <name type="scientific">Actinoalloteichus caeruleus DSM 43889</name>
    <dbReference type="NCBI Taxonomy" id="1120930"/>
    <lineage>
        <taxon>Bacteria</taxon>
        <taxon>Bacillati</taxon>
        <taxon>Actinomycetota</taxon>
        <taxon>Actinomycetes</taxon>
        <taxon>Pseudonocardiales</taxon>
        <taxon>Pseudonocardiaceae</taxon>
        <taxon>Actinoalloteichus</taxon>
        <taxon>Actinoalloteichus cyanogriseus</taxon>
    </lineage>
</organism>
<accession>A0ABT1JP84</accession>
<dbReference type="SMART" id="SM00422">
    <property type="entry name" value="HTH_MERR"/>
    <property type="match status" value="1"/>
</dbReference>
<keyword evidence="5" id="KW-1185">Reference proteome</keyword>
<dbReference type="Proteomes" id="UP000791080">
    <property type="component" value="Unassembled WGS sequence"/>
</dbReference>
<dbReference type="PROSITE" id="PS50937">
    <property type="entry name" value="HTH_MERR_2"/>
    <property type="match status" value="1"/>
</dbReference>
<dbReference type="SUPFAM" id="SSF46955">
    <property type="entry name" value="Putative DNA-binding domain"/>
    <property type="match status" value="1"/>
</dbReference>
<keyword evidence="1 4" id="KW-0238">DNA-binding</keyword>
<dbReference type="PANTHER" id="PTHR30204:SF97">
    <property type="entry name" value="MERR FAMILY REGULATORY PROTEIN"/>
    <property type="match status" value="1"/>
</dbReference>
<evidence type="ECO:0000313" key="4">
    <source>
        <dbReference type="EMBL" id="MCP2333491.1"/>
    </source>
</evidence>
<dbReference type="InterPro" id="IPR047057">
    <property type="entry name" value="MerR_fam"/>
</dbReference>
<feature type="region of interest" description="Disordered" evidence="2">
    <location>
        <begin position="115"/>
        <end position="153"/>
    </location>
</feature>
<protein>
    <submittedName>
        <fullName evidence="4">DNA-binding transcriptional regulator, MerR family</fullName>
    </submittedName>
</protein>
<sequence>MTTQPAPGDGDDCDHGQVDPVGEVDTLADSRSPEPLLTVAAVARRLGVAPATLRTWDRRYGLGPSGHTAGRHRRYGPLDLARLELMQHALLRGASPREAARYALASALPIQAAADAGRDAREDPAGSGGGSRAATVSRRSAPAPPTDHRAGPGAMLVSGQVVVPEFAERVRVGGKGLRLPGASRRARGLGRAVLAMDLWSVNRLLLEGIESDGVLTTWREVAAPVLAALQERREHTGEGIEASRLLSTCVISTVSTVIARAQPPRNPRAVLLAGAPGEPDALPLFLITAELSSRRIGTQLLGADLPLDGLVAAVRRTAPAVAVVWATMPRCGDPELFTAVPRTRQPVRLFAGGAGWEESSLPPRVRLVSGVQETVDAVERVVGGS</sequence>
<evidence type="ECO:0000313" key="5">
    <source>
        <dbReference type="Proteomes" id="UP000791080"/>
    </source>
</evidence>
<proteinExistence type="predicted"/>
<evidence type="ECO:0000259" key="3">
    <source>
        <dbReference type="PROSITE" id="PS50937"/>
    </source>
</evidence>
<dbReference type="InterPro" id="IPR000551">
    <property type="entry name" value="MerR-type_HTH_dom"/>
</dbReference>
<reference evidence="4 5" key="1">
    <citation type="submission" date="2022-06" db="EMBL/GenBank/DDBJ databases">
        <title>Genomic Encyclopedia of Type Strains, Phase I: the one thousand microbial genomes (KMG-I) project.</title>
        <authorList>
            <person name="Kyrpides N."/>
        </authorList>
    </citation>
    <scope>NUCLEOTIDE SEQUENCE [LARGE SCALE GENOMIC DNA]</scope>
    <source>
        <strain evidence="4 5">DSM 43889</strain>
    </source>
</reference>
<name>A0ABT1JP84_ACTCY</name>
<evidence type="ECO:0000256" key="1">
    <source>
        <dbReference type="ARBA" id="ARBA00023125"/>
    </source>
</evidence>
<feature type="domain" description="HTH merR-type" evidence="3">
    <location>
        <begin position="36"/>
        <end position="89"/>
    </location>
</feature>
<dbReference type="Gene3D" id="3.40.50.280">
    <property type="entry name" value="Cobalamin-binding domain"/>
    <property type="match status" value="1"/>
</dbReference>
<dbReference type="PANTHER" id="PTHR30204">
    <property type="entry name" value="REDOX-CYCLING DRUG-SENSING TRANSCRIPTIONAL ACTIVATOR SOXR"/>
    <property type="match status" value="1"/>
</dbReference>
<dbReference type="Pfam" id="PF13411">
    <property type="entry name" value="MerR_1"/>
    <property type="match status" value="1"/>
</dbReference>
<feature type="region of interest" description="Disordered" evidence="2">
    <location>
        <begin position="1"/>
        <end position="33"/>
    </location>
</feature>
<evidence type="ECO:0000256" key="2">
    <source>
        <dbReference type="SAM" id="MobiDB-lite"/>
    </source>
</evidence>
<comment type="caution">
    <text evidence="4">The sequence shown here is derived from an EMBL/GenBank/DDBJ whole genome shotgun (WGS) entry which is preliminary data.</text>
</comment>
<dbReference type="Gene3D" id="1.10.1660.10">
    <property type="match status" value="1"/>
</dbReference>